<reference evidence="5" key="2">
    <citation type="submission" date="2020-09" db="EMBL/GenBank/DDBJ databases">
        <authorList>
            <person name="Sun Q."/>
            <person name="Zhou Y."/>
        </authorList>
    </citation>
    <scope>NUCLEOTIDE SEQUENCE</scope>
    <source>
        <strain evidence="5">CGMCC 1.12919</strain>
    </source>
</reference>
<dbReference type="SUPFAM" id="SSF53822">
    <property type="entry name" value="Periplasmic binding protein-like I"/>
    <property type="match status" value="1"/>
</dbReference>
<protein>
    <submittedName>
        <fullName evidence="5">ABC transporter substrate-binding protein</fullName>
    </submittedName>
</protein>
<dbReference type="InterPro" id="IPR028082">
    <property type="entry name" value="Peripla_BP_I"/>
</dbReference>
<accession>A0A916XC59</accession>
<evidence type="ECO:0000256" key="3">
    <source>
        <dbReference type="SAM" id="SignalP"/>
    </source>
</evidence>
<evidence type="ECO:0000313" key="6">
    <source>
        <dbReference type="Proteomes" id="UP000637002"/>
    </source>
</evidence>
<proteinExistence type="inferred from homology"/>
<dbReference type="Pfam" id="PF13458">
    <property type="entry name" value="Peripla_BP_6"/>
    <property type="match status" value="1"/>
</dbReference>
<dbReference type="AlphaFoldDB" id="A0A916XC59"/>
<feature type="signal peptide" evidence="3">
    <location>
        <begin position="1"/>
        <end position="25"/>
    </location>
</feature>
<feature type="chain" id="PRO_5037018692" evidence="3">
    <location>
        <begin position="26"/>
        <end position="407"/>
    </location>
</feature>
<dbReference type="PANTHER" id="PTHR47235">
    <property type="entry name" value="BLR6548 PROTEIN"/>
    <property type="match status" value="1"/>
</dbReference>
<dbReference type="Gene3D" id="3.40.50.2300">
    <property type="match status" value="2"/>
</dbReference>
<dbReference type="CDD" id="cd06343">
    <property type="entry name" value="PBP1_ABC_ligand_binding-like"/>
    <property type="match status" value="1"/>
</dbReference>
<gene>
    <name evidence="5" type="ORF">GCM10010994_19460</name>
</gene>
<comment type="caution">
    <text evidence="5">The sequence shown here is derived from an EMBL/GenBank/DDBJ whole genome shotgun (WGS) entry which is preliminary data.</text>
</comment>
<dbReference type="EMBL" id="BMGG01000003">
    <property type="protein sequence ID" value="GGC60965.1"/>
    <property type="molecule type" value="Genomic_DNA"/>
</dbReference>
<comment type="similarity">
    <text evidence="1">Belongs to the leucine-binding protein family.</text>
</comment>
<evidence type="ECO:0000256" key="1">
    <source>
        <dbReference type="ARBA" id="ARBA00010062"/>
    </source>
</evidence>
<dbReference type="RefSeq" id="WP_188608954.1">
    <property type="nucleotide sequence ID" value="NZ_BMGG01000003.1"/>
</dbReference>
<keyword evidence="6" id="KW-1185">Reference proteome</keyword>
<organism evidence="5 6">
    <name type="scientific">Chelatococcus reniformis</name>
    <dbReference type="NCBI Taxonomy" id="1494448"/>
    <lineage>
        <taxon>Bacteria</taxon>
        <taxon>Pseudomonadati</taxon>
        <taxon>Pseudomonadota</taxon>
        <taxon>Alphaproteobacteria</taxon>
        <taxon>Hyphomicrobiales</taxon>
        <taxon>Chelatococcaceae</taxon>
        <taxon>Chelatococcus</taxon>
    </lineage>
</organism>
<evidence type="ECO:0000259" key="4">
    <source>
        <dbReference type="Pfam" id="PF13458"/>
    </source>
</evidence>
<keyword evidence="2 3" id="KW-0732">Signal</keyword>
<dbReference type="PANTHER" id="PTHR47235:SF1">
    <property type="entry name" value="BLR6548 PROTEIN"/>
    <property type="match status" value="1"/>
</dbReference>
<sequence>MIRVKTSVVASALLTAALGSAGAAAADYGPGVTDTEIKIGSTTAYSGPVSAYGTVGRLQTAYYEMINAGGGINGRKVKLISLDDAYTPAKAVEQTRRLVEQDEVLAMVGSVGTVTNSATQKYLNGRKVPQILVISGAAKWDNPTAFPWSTPLYPSYRLEALAMATHLMRHKPDAKLALLSQNDDAGRDYIKGFKEGLGAEVSSQILKEMTYEPSEPTIDSQIVALKATGADTVFMMATPKFGAQAIRKIAELNWKPQMYVASVTTSIETVLKPAGVDNAVGVMSAFAFKRPEDPRWANDPDVVAYKAFLERWYPAGKLDDSSNIIAYISTYVMTKLLERCGDNLTRDNLMAQATTIDALEAPLLLPGVTITTTPRSVTPFRKLSVGRFDGTTWVMEGEPIDVEAATR</sequence>
<evidence type="ECO:0000256" key="2">
    <source>
        <dbReference type="ARBA" id="ARBA00022729"/>
    </source>
</evidence>
<dbReference type="InterPro" id="IPR028081">
    <property type="entry name" value="Leu-bd"/>
</dbReference>
<evidence type="ECO:0000313" key="5">
    <source>
        <dbReference type="EMBL" id="GGC60965.1"/>
    </source>
</evidence>
<dbReference type="Proteomes" id="UP000637002">
    <property type="component" value="Unassembled WGS sequence"/>
</dbReference>
<name>A0A916XC59_9HYPH</name>
<reference evidence="5" key="1">
    <citation type="journal article" date="2014" name="Int. J. Syst. Evol. Microbiol.">
        <title>Complete genome sequence of Corynebacterium casei LMG S-19264T (=DSM 44701T), isolated from a smear-ripened cheese.</title>
        <authorList>
            <consortium name="US DOE Joint Genome Institute (JGI-PGF)"/>
            <person name="Walter F."/>
            <person name="Albersmeier A."/>
            <person name="Kalinowski J."/>
            <person name="Ruckert C."/>
        </authorList>
    </citation>
    <scope>NUCLEOTIDE SEQUENCE</scope>
    <source>
        <strain evidence="5">CGMCC 1.12919</strain>
    </source>
</reference>
<feature type="domain" description="Leucine-binding protein" evidence="4">
    <location>
        <begin position="36"/>
        <end position="363"/>
    </location>
</feature>